<dbReference type="EMBL" id="FNYE01000001">
    <property type="protein sequence ID" value="SEI42626.1"/>
    <property type="molecule type" value="Genomic_DNA"/>
</dbReference>
<dbReference type="AlphaFoldDB" id="A0A1H6QKY2"/>
<dbReference type="Pfam" id="PF22255">
    <property type="entry name" value="Gp44-like_2nd"/>
    <property type="match status" value="1"/>
</dbReference>
<dbReference type="Gene3D" id="3.55.50.10">
    <property type="entry name" value="Baseplate protein-like domains"/>
    <property type="match status" value="1"/>
</dbReference>
<dbReference type="RefSeq" id="WP_090861982.1">
    <property type="nucleotide sequence ID" value="NZ_FNYE01000001.1"/>
</dbReference>
<dbReference type="SUPFAM" id="SSF69279">
    <property type="entry name" value="Phage tail proteins"/>
    <property type="match status" value="2"/>
</dbReference>
<evidence type="ECO:0000259" key="1">
    <source>
        <dbReference type="Pfam" id="PF21683"/>
    </source>
</evidence>
<accession>A0A1H6QKY2</accession>
<feature type="domain" description="Baseplate hub protein gp44/GpP-like second" evidence="3">
    <location>
        <begin position="108"/>
        <end position="195"/>
    </location>
</feature>
<proteinExistence type="predicted"/>
<feature type="domain" description="Baseplate hub protein gp44-like N-terminal" evidence="1">
    <location>
        <begin position="24"/>
        <end position="104"/>
    </location>
</feature>
<name>A0A1H6QKY2_9BURK</name>
<organism evidence="4 5">
    <name type="scientific">Paraburkholderia diazotrophica</name>
    <dbReference type="NCBI Taxonomy" id="667676"/>
    <lineage>
        <taxon>Bacteria</taxon>
        <taxon>Pseudomonadati</taxon>
        <taxon>Pseudomonadota</taxon>
        <taxon>Betaproteobacteria</taxon>
        <taxon>Burkholderiales</taxon>
        <taxon>Burkholderiaceae</taxon>
        <taxon>Paraburkholderia</taxon>
    </lineage>
</organism>
<evidence type="ECO:0000259" key="3">
    <source>
        <dbReference type="Pfam" id="PF22255"/>
    </source>
</evidence>
<dbReference type="InterPro" id="IPR023399">
    <property type="entry name" value="Baseplate-like_2-layer_sand"/>
</dbReference>
<dbReference type="Gene3D" id="3.30.1920.10">
    <property type="entry name" value="Baseplate protein-like domains - 2 layer sandwich fold"/>
    <property type="match status" value="1"/>
</dbReference>
<dbReference type="Pfam" id="PF21683">
    <property type="entry name" value="GpP-like_1st"/>
    <property type="match status" value="1"/>
</dbReference>
<sequence length="383" mass="41268">MPNADRIVDAVGAKPGADEVRVLMTQDGLVLTGWKAVRITRSIEVATSAFILTCSADANTLKLIGKEGAPVTISIGDDIVLSGYVETIETILTPESDDITITGRGKLADLVDCSCRIDRVNANVGLQDLCKSIASQYSIDVFVPPNGTQAALNQLKPLPRQIISITETAWEVIERYARYCGLLVFESEQGELTISQAGTELGASGVAVGNNVEALVCTKSTLGTFSTYNAVLSAYSAGADDESIPNLPVITVVNNATTANALRFRPTYFVSEQSATDRDFVTKRVNWMASRAYGRSRRVRALVDNWRDASGSPWFVNVNYPVSAEKYGIPANTILLLAEVTFILNKSGTHAELVFGPRQGFLPEPIALDVLPMDESTQTPAEQ</sequence>
<dbReference type="InterPro" id="IPR053981">
    <property type="entry name" value="Gp44/GpP-like_2nd"/>
</dbReference>
<keyword evidence="5" id="KW-1185">Reference proteome</keyword>
<evidence type="ECO:0000259" key="2">
    <source>
        <dbReference type="Pfam" id="PF21929"/>
    </source>
</evidence>
<dbReference type="InterPro" id="IPR026276">
    <property type="entry name" value="Baseplate_GpP"/>
</dbReference>
<dbReference type="Proteomes" id="UP000198866">
    <property type="component" value="Unassembled WGS sequence"/>
</dbReference>
<dbReference type="STRING" id="667676.SAMN05192539_1001323"/>
<gene>
    <name evidence="4" type="ORF">SAMN05192539_1001323</name>
</gene>
<dbReference type="OrthoDB" id="9016931at2"/>
<dbReference type="Pfam" id="PF21929">
    <property type="entry name" value="GpP_4th"/>
    <property type="match status" value="1"/>
</dbReference>
<dbReference type="PIRSF" id="PIRSF004440">
    <property type="entry name" value="GpP"/>
    <property type="match status" value="1"/>
</dbReference>
<dbReference type="InterPro" id="IPR053982">
    <property type="entry name" value="Gp44/GpP-like_C"/>
</dbReference>
<reference evidence="5" key="1">
    <citation type="submission" date="2016-10" db="EMBL/GenBank/DDBJ databases">
        <authorList>
            <person name="Varghese N."/>
            <person name="Submissions S."/>
        </authorList>
    </citation>
    <scope>NUCLEOTIDE SEQUENCE [LARGE SCALE GENOMIC DNA]</scope>
    <source>
        <strain evidence="5">LMG 26031</strain>
    </source>
</reference>
<dbReference type="InterPro" id="IPR049354">
    <property type="entry name" value="GpP-like_N"/>
</dbReference>
<feature type="domain" description="Baseplate hub protein gp44/GpP-like C-terminal" evidence="2">
    <location>
        <begin position="282"/>
        <end position="364"/>
    </location>
</feature>
<dbReference type="Gene3D" id="2.30.300.10">
    <property type="entry name" value="Baseplate protein-like domain - beta roll fold"/>
    <property type="match status" value="1"/>
</dbReference>
<evidence type="ECO:0000313" key="4">
    <source>
        <dbReference type="EMBL" id="SEI42626.1"/>
    </source>
</evidence>
<evidence type="ECO:0000313" key="5">
    <source>
        <dbReference type="Proteomes" id="UP000198866"/>
    </source>
</evidence>
<protein>
    <submittedName>
        <fullName evidence="4">Mu-like prophage tail protein gpP</fullName>
    </submittedName>
</protein>